<dbReference type="InterPro" id="IPR012074">
    <property type="entry name" value="GAF_ANTAR"/>
</dbReference>
<dbReference type="Proteomes" id="UP000321103">
    <property type="component" value="Unassembled WGS sequence"/>
</dbReference>
<dbReference type="SMART" id="SM01012">
    <property type="entry name" value="ANTAR"/>
    <property type="match status" value="1"/>
</dbReference>
<sequence>MVDSTTADARSVQLEDLLLASEDLTDFLQQFVLSTARHLAEDADDLWCSITLVRGAAAATVVASHRRAAALDEVQYTFDGGPCLSAADRHRVVLLADTRTDRQWPAYSRAAAEHGIRSVLAVPFELEDRARAALNVYSGTLRQFDARTTAAIEREVELASRALRLALRLARHRETQTDLAAAMASRTTIDMAIGLVMARQGCTQDDAVALLTAASNHRNVKLRDVAAQLVAAANDGPTSTHFNPSEPPASRPRPVPSPADGSVA</sequence>
<evidence type="ECO:0000313" key="8">
    <source>
        <dbReference type="Proteomes" id="UP000321103"/>
    </source>
</evidence>
<keyword evidence="4" id="KW-0804">Transcription</keyword>
<feature type="region of interest" description="Disordered" evidence="5">
    <location>
        <begin position="234"/>
        <end position="264"/>
    </location>
</feature>
<dbReference type="STRING" id="388357.GCA_001580365_01727"/>
<dbReference type="Pfam" id="PF13185">
    <property type="entry name" value="GAF_2"/>
    <property type="match status" value="1"/>
</dbReference>
<dbReference type="Pfam" id="PF03861">
    <property type="entry name" value="ANTAR"/>
    <property type="match status" value="1"/>
</dbReference>
<accession>A0A512I9P3</accession>
<keyword evidence="1" id="KW-0808">Transferase</keyword>
<evidence type="ECO:0000313" key="7">
    <source>
        <dbReference type="EMBL" id="GEO94403.1"/>
    </source>
</evidence>
<keyword evidence="3" id="KW-0805">Transcription regulation</keyword>
<dbReference type="EMBL" id="BJZS01000016">
    <property type="protein sequence ID" value="GEO94403.1"/>
    <property type="molecule type" value="Genomic_DNA"/>
</dbReference>
<protein>
    <submittedName>
        <fullName evidence="7">RNA-binding protein</fullName>
    </submittedName>
</protein>
<evidence type="ECO:0000256" key="2">
    <source>
        <dbReference type="ARBA" id="ARBA00022777"/>
    </source>
</evidence>
<feature type="compositionally biased region" description="Pro residues" evidence="5">
    <location>
        <begin position="245"/>
        <end position="257"/>
    </location>
</feature>
<keyword evidence="2" id="KW-0418">Kinase</keyword>
<feature type="domain" description="ANTAR" evidence="6">
    <location>
        <begin position="169"/>
        <end position="230"/>
    </location>
</feature>
<dbReference type="GO" id="GO:0016301">
    <property type="term" value="F:kinase activity"/>
    <property type="evidence" value="ECO:0007669"/>
    <property type="project" value="UniProtKB-KW"/>
</dbReference>
<evidence type="ECO:0000259" key="6">
    <source>
        <dbReference type="PROSITE" id="PS50921"/>
    </source>
</evidence>
<keyword evidence="8" id="KW-1185">Reference proteome</keyword>
<comment type="caution">
    <text evidence="7">The sequence shown here is derived from an EMBL/GenBank/DDBJ whole genome shotgun (WGS) entry which is preliminary data.</text>
</comment>
<dbReference type="Gene3D" id="3.30.450.40">
    <property type="match status" value="1"/>
</dbReference>
<dbReference type="InterPro" id="IPR003018">
    <property type="entry name" value="GAF"/>
</dbReference>
<dbReference type="SUPFAM" id="SSF52172">
    <property type="entry name" value="CheY-like"/>
    <property type="match status" value="1"/>
</dbReference>
<dbReference type="InterPro" id="IPR005561">
    <property type="entry name" value="ANTAR"/>
</dbReference>
<dbReference type="GO" id="GO:0003723">
    <property type="term" value="F:RNA binding"/>
    <property type="evidence" value="ECO:0007669"/>
    <property type="project" value="InterPro"/>
</dbReference>
<dbReference type="InterPro" id="IPR036388">
    <property type="entry name" value="WH-like_DNA-bd_sf"/>
</dbReference>
<dbReference type="PROSITE" id="PS50921">
    <property type="entry name" value="ANTAR"/>
    <property type="match status" value="1"/>
</dbReference>
<dbReference type="InterPro" id="IPR029016">
    <property type="entry name" value="GAF-like_dom_sf"/>
</dbReference>
<evidence type="ECO:0000256" key="3">
    <source>
        <dbReference type="ARBA" id="ARBA00023015"/>
    </source>
</evidence>
<name>A0A512I9P3_9MICC</name>
<gene>
    <name evidence="7" type="ORF">KTU01_05260</name>
</gene>
<dbReference type="RefSeq" id="WP_084271521.1">
    <property type="nucleotide sequence ID" value="NZ_BJZS01000016.1"/>
</dbReference>
<dbReference type="InterPro" id="IPR011006">
    <property type="entry name" value="CheY-like_superfamily"/>
</dbReference>
<dbReference type="SUPFAM" id="SSF55781">
    <property type="entry name" value="GAF domain-like"/>
    <property type="match status" value="1"/>
</dbReference>
<proteinExistence type="predicted"/>
<reference evidence="7 8" key="1">
    <citation type="submission" date="2019-07" db="EMBL/GenBank/DDBJ databases">
        <title>Whole genome shotgun sequence of Kocuria turfanensis NBRC 107627.</title>
        <authorList>
            <person name="Hosoyama A."/>
            <person name="Uohara A."/>
            <person name="Ohji S."/>
            <person name="Ichikawa N."/>
        </authorList>
    </citation>
    <scope>NUCLEOTIDE SEQUENCE [LARGE SCALE GENOMIC DNA]</scope>
    <source>
        <strain evidence="7 8">NBRC 107627</strain>
    </source>
</reference>
<dbReference type="Gene3D" id="1.10.10.10">
    <property type="entry name" value="Winged helix-like DNA-binding domain superfamily/Winged helix DNA-binding domain"/>
    <property type="match status" value="1"/>
</dbReference>
<organism evidence="7 8">
    <name type="scientific">Kocuria turfanensis</name>
    <dbReference type="NCBI Taxonomy" id="388357"/>
    <lineage>
        <taxon>Bacteria</taxon>
        <taxon>Bacillati</taxon>
        <taxon>Actinomycetota</taxon>
        <taxon>Actinomycetes</taxon>
        <taxon>Micrococcales</taxon>
        <taxon>Micrococcaceae</taxon>
        <taxon>Kocuria</taxon>
    </lineage>
</organism>
<evidence type="ECO:0000256" key="4">
    <source>
        <dbReference type="ARBA" id="ARBA00023163"/>
    </source>
</evidence>
<dbReference type="AlphaFoldDB" id="A0A512I9P3"/>
<evidence type="ECO:0000256" key="1">
    <source>
        <dbReference type="ARBA" id="ARBA00022679"/>
    </source>
</evidence>
<dbReference type="PIRSF" id="PIRSF036625">
    <property type="entry name" value="GAF_ANTAR"/>
    <property type="match status" value="1"/>
</dbReference>
<evidence type="ECO:0000256" key="5">
    <source>
        <dbReference type="SAM" id="MobiDB-lite"/>
    </source>
</evidence>